<keyword evidence="1" id="KW-0812">Transmembrane</keyword>
<keyword evidence="1" id="KW-0472">Membrane</keyword>
<feature type="transmembrane region" description="Helical" evidence="1">
    <location>
        <begin position="6"/>
        <end position="26"/>
    </location>
</feature>
<accession>A0ABT0TVK3</accession>
<keyword evidence="1" id="KW-1133">Transmembrane helix</keyword>
<gene>
    <name evidence="2" type="ORF">NCR95_07310</name>
</gene>
<dbReference type="EMBL" id="JAMOKX010000006">
    <property type="protein sequence ID" value="MCL9819968.1"/>
    <property type="molecule type" value="Genomic_DNA"/>
</dbReference>
<evidence type="ECO:0000313" key="3">
    <source>
        <dbReference type="Proteomes" id="UP001057522"/>
    </source>
</evidence>
<name>A0ABT0TVK3_9HELI</name>
<protein>
    <submittedName>
        <fullName evidence="2">Type II secretion system protein</fullName>
    </submittedName>
</protein>
<evidence type="ECO:0000256" key="1">
    <source>
        <dbReference type="SAM" id="Phobius"/>
    </source>
</evidence>
<proteinExistence type="predicted"/>
<evidence type="ECO:0000313" key="2">
    <source>
        <dbReference type="EMBL" id="MCL9819968.1"/>
    </source>
</evidence>
<comment type="caution">
    <text evidence="2">The sequence shown here is derived from an EMBL/GenBank/DDBJ whole genome shotgun (WGS) entry which is preliminary data.</text>
</comment>
<reference evidence="2" key="1">
    <citation type="submission" date="2022-06" db="EMBL/GenBank/DDBJ databases">
        <title>Helicobacter colisuis sp. nov.</title>
        <authorList>
            <person name="Papic B."/>
            <person name="Gruntar I."/>
        </authorList>
    </citation>
    <scope>NUCLEOTIDE SEQUENCE</scope>
    <source>
        <strain evidence="2">11154-15</strain>
    </source>
</reference>
<keyword evidence="3" id="KW-1185">Reference proteome</keyword>
<sequence>MSKKAFSLLEIILFISVISVLIIALLQSTSLKNIQIQKQTLELQKVTFCNNDSILCLFQSNIPESLYFYEVNATK</sequence>
<dbReference type="RefSeq" id="WP_112057654.1">
    <property type="nucleotide sequence ID" value="NZ_JAMOKV010000005.1"/>
</dbReference>
<dbReference type="Proteomes" id="UP001057522">
    <property type="component" value="Unassembled WGS sequence"/>
</dbReference>
<organism evidence="2 3">
    <name type="scientific">Helicobacter colisuis</name>
    <dbReference type="NCBI Taxonomy" id="2949739"/>
    <lineage>
        <taxon>Bacteria</taxon>
        <taxon>Pseudomonadati</taxon>
        <taxon>Campylobacterota</taxon>
        <taxon>Epsilonproteobacteria</taxon>
        <taxon>Campylobacterales</taxon>
        <taxon>Helicobacteraceae</taxon>
        <taxon>Helicobacter</taxon>
    </lineage>
</organism>